<comment type="caution">
    <text evidence="2">The sequence shown here is derived from an EMBL/GenBank/DDBJ whole genome shotgun (WGS) entry which is preliminary data.</text>
</comment>
<evidence type="ECO:0000256" key="1">
    <source>
        <dbReference type="SAM" id="MobiDB-lite"/>
    </source>
</evidence>
<organism evidence="2 3">
    <name type="scientific">Mikania micrantha</name>
    <name type="common">bitter vine</name>
    <dbReference type="NCBI Taxonomy" id="192012"/>
    <lineage>
        <taxon>Eukaryota</taxon>
        <taxon>Viridiplantae</taxon>
        <taxon>Streptophyta</taxon>
        <taxon>Embryophyta</taxon>
        <taxon>Tracheophyta</taxon>
        <taxon>Spermatophyta</taxon>
        <taxon>Magnoliopsida</taxon>
        <taxon>eudicotyledons</taxon>
        <taxon>Gunneridae</taxon>
        <taxon>Pentapetalae</taxon>
        <taxon>asterids</taxon>
        <taxon>campanulids</taxon>
        <taxon>Asterales</taxon>
        <taxon>Asteraceae</taxon>
        <taxon>Asteroideae</taxon>
        <taxon>Heliantheae alliance</taxon>
        <taxon>Eupatorieae</taxon>
        <taxon>Mikania</taxon>
    </lineage>
</organism>
<protein>
    <submittedName>
        <fullName evidence="2">Uncharacterized protein</fullName>
    </submittedName>
</protein>
<feature type="region of interest" description="Disordered" evidence="1">
    <location>
        <begin position="1"/>
        <end position="47"/>
    </location>
</feature>
<evidence type="ECO:0000313" key="3">
    <source>
        <dbReference type="Proteomes" id="UP000326396"/>
    </source>
</evidence>
<evidence type="ECO:0000313" key="2">
    <source>
        <dbReference type="EMBL" id="KAC9456364.1"/>
    </source>
</evidence>
<dbReference type="Proteomes" id="UP000326396">
    <property type="component" value="Unassembled WGS sequence"/>
</dbReference>
<feature type="compositionally biased region" description="Basic and acidic residues" evidence="1">
    <location>
        <begin position="1"/>
        <end position="36"/>
    </location>
</feature>
<name>A0A5N6L8E0_9ASTR</name>
<proteinExistence type="predicted"/>
<keyword evidence="3" id="KW-1185">Reference proteome</keyword>
<reference evidence="2 3" key="1">
    <citation type="submission" date="2019-05" db="EMBL/GenBank/DDBJ databases">
        <title>Mikania micrantha, genome provides insights into the molecular mechanism of rapid growth.</title>
        <authorList>
            <person name="Liu B."/>
        </authorList>
    </citation>
    <scope>NUCLEOTIDE SEQUENCE [LARGE SCALE GENOMIC DNA]</scope>
    <source>
        <strain evidence="2">NLD-2019</strain>
        <tissue evidence="2">Leaf</tissue>
    </source>
</reference>
<dbReference type="AlphaFoldDB" id="A0A5N6L8E0"/>
<dbReference type="EMBL" id="SZYD01002528">
    <property type="protein sequence ID" value="KAC9456364.1"/>
    <property type="molecule type" value="Genomic_DNA"/>
</dbReference>
<accession>A0A5N6L8E0</accession>
<gene>
    <name evidence="2" type="ORF">E3N88_45806</name>
</gene>
<sequence length="115" mass="13134">MNEEHKVRESTVNKEKSSERPQVESSKVHIKSDSKSSKASVSLKKPSKFVKHSYENGEFVKKRVEAEEGKMENKGDQGLSWTDNNKIATLKCGEDATQGRMKTKVIFEEPRPPYY</sequence>